<organism evidence="1 2">
    <name type="scientific">Ligilactobacillus pobuzihii</name>
    <dbReference type="NCBI Taxonomy" id="449659"/>
    <lineage>
        <taxon>Bacteria</taxon>
        <taxon>Bacillati</taxon>
        <taxon>Bacillota</taxon>
        <taxon>Bacilli</taxon>
        <taxon>Lactobacillales</taxon>
        <taxon>Lactobacillaceae</taxon>
        <taxon>Ligilactobacillus</taxon>
    </lineage>
</organism>
<gene>
    <name evidence="1" type="ORF">IV66_GL001500</name>
</gene>
<dbReference type="Proteomes" id="UP000051886">
    <property type="component" value="Unassembled WGS sequence"/>
</dbReference>
<name>A0A0R2LCA3_9LACO</name>
<dbReference type="AlphaFoldDB" id="A0A0R2LCA3"/>
<accession>A0A0R2LCA3</accession>
<comment type="caution">
    <text evidence="1">The sequence shown here is derived from an EMBL/GenBank/DDBJ whole genome shotgun (WGS) entry which is preliminary data.</text>
</comment>
<evidence type="ECO:0000313" key="1">
    <source>
        <dbReference type="EMBL" id="KRN99496.1"/>
    </source>
</evidence>
<dbReference type="PATRIC" id="fig|449659.4.peg.1526"/>
<dbReference type="EMBL" id="JQCN01000031">
    <property type="protein sequence ID" value="KRN99496.1"/>
    <property type="molecule type" value="Genomic_DNA"/>
</dbReference>
<evidence type="ECO:0000313" key="2">
    <source>
        <dbReference type="Proteomes" id="UP000051886"/>
    </source>
</evidence>
<reference evidence="1 2" key="1">
    <citation type="journal article" date="2015" name="Genome Announc.">
        <title>Expanding the biotechnology potential of lactobacilli through comparative genomics of 213 strains and associated genera.</title>
        <authorList>
            <person name="Sun Z."/>
            <person name="Harris H.M."/>
            <person name="McCann A."/>
            <person name="Guo C."/>
            <person name="Argimon S."/>
            <person name="Zhang W."/>
            <person name="Yang X."/>
            <person name="Jeffery I.B."/>
            <person name="Cooney J.C."/>
            <person name="Kagawa T.F."/>
            <person name="Liu W."/>
            <person name="Song Y."/>
            <person name="Salvetti E."/>
            <person name="Wrobel A."/>
            <person name="Rasinkangas P."/>
            <person name="Parkhill J."/>
            <person name="Rea M.C."/>
            <person name="O'Sullivan O."/>
            <person name="Ritari J."/>
            <person name="Douillard F.P."/>
            <person name="Paul Ross R."/>
            <person name="Yang R."/>
            <person name="Briner A.E."/>
            <person name="Felis G.E."/>
            <person name="de Vos W.M."/>
            <person name="Barrangou R."/>
            <person name="Klaenhammer T.R."/>
            <person name="Caufield P.W."/>
            <person name="Cui Y."/>
            <person name="Zhang H."/>
            <person name="O'Toole P.W."/>
        </authorList>
    </citation>
    <scope>NUCLEOTIDE SEQUENCE [LARGE SCALE GENOMIC DNA]</scope>
    <source>
        <strain evidence="1 2">NBRC 103219</strain>
    </source>
</reference>
<protein>
    <submittedName>
        <fullName evidence="1">Uncharacterized protein</fullName>
    </submittedName>
</protein>
<sequence>MTAILTREDIKERTRELVKYLDRKYGYHHWDNPEVEHDPNVIAYRKLYKRPEVKARENPTGKVVIPREDLINLNKAEKEKYIVEQYQSSVPVTKIVKDLGYNSNTPIYRVLKKYGVDLKRKRKDKTSMITQEMLIEASENAESVNAIAKRLERYSPGMNARDVCRLFKHYNMQEAYKKIVKRWRYRYLFENGDVKRYENLTQLARHLGITARKLSRDAKQEKPKYKILTWKEMRDCEDI</sequence>
<dbReference type="RefSeq" id="WP_017868800.1">
    <property type="nucleotide sequence ID" value="NZ_BJYB01000024.1"/>
</dbReference>
<dbReference type="Gene3D" id="1.10.10.60">
    <property type="entry name" value="Homeodomain-like"/>
    <property type="match status" value="1"/>
</dbReference>
<proteinExistence type="predicted"/>
<keyword evidence="2" id="KW-1185">Reference proteome</keyword>